<dbReference type="InterPro" id="IPR042070">
    <property type="entry name" value="PucR_C-HTH_sf"/>
</dbReference>
<gene>
    <name evidence="2" type="ORF">GCM10017668_01460</name>
</gene>
<dbReference type="Pfam" id="PF13556">
    <property type="entry name" value="HTH_30"/>
    <property type="match status" value="1"/>
</dbReference>
<proteinExistence type="predicted"/>
<name>A0A7G1N5H3_9ACTN</name>
<accession>A0A7G1N5H3</accession>
<organism evidence="2 3">
    <name type="scientific">Streptomyces tuirus</name>
    <dbReference type="NCBI Taxonomy" id="68278"/>
    <lineage>
        <taxon>Bacteria</taxon>
        <taxon>Bacillati</taxon>
        <taxon>Actinomycetota</taxon>
        <taxon>Actinomycetes</taxon>
        <taxon>Kitasatosporales</taxon>
        <taxon>Streptomycetaceae</taxon>
        <taxon>Streptomyces</taxon>
    </lineage>
</organism>
<dbReference type="RefSeq" id="WP_190895914.1">
    <property type="nucleotide sequence ID" value="NZ_AP023439.1"/>
</dbReference>
<dbReference type="AlphaFoldDB" id="A0A7G1N5H3"/>
<dbReference type="Proteomes" id="UP000516373">
    <property type="component" value="Chromosome"/>
</dbReference>
<sequence length="568" mass="59059">MDHGLTARRLVAEMGPTLLRVAVDGPGADRPLTGVVIHDPAAGAELERGCVVLGVGLSPAGLRRPGRPGEATEAAEAGAGWDGHRADVATLVRAMQAAGAAVLALKGPVPDGLMDSRVAVVEVNPDASWMHVASMIRERLLDHSRDSRRSPDGVGGDLFTIANTIAEMLQAPVTVEDRSAAVLAWSTGQRGADEARVESILGRAVHHRWLDELRARGDFARLHASSGPVHIEPVAPGMLARAAMAVRAGAEVVGYVWAAVPRPLTGDLARRLEQIAPLVALHLVNTRATSSWARQQRAELAAAVLAGGSAGADAARQLHLDTGPLCVLAAAPPMAGSDERSPGADAAAAAERRRFEDVLALHLAAVHPSAVTVCGNDAVYALLAWPRSSPSQALDGTRALARDFLSRSPLAGGHVVAVGGPAESAARVTQARAQADAALRALRHPAAASDSRVATLEDLALTALLLELADATEALALPDATGALRRLAEHDGEQGVLTETLAAYLASAGVADDAAARLRIHVNTLRYRLRRIREVGGLDFGDADAMLLAHLQLRLRAVRAAALDAGDK</sequence>
<dbReference type="PANTHER" id="PTHR33744:SF17">
    <property type="entry name" value="CONSERVED PROTEIN"/>
    <property type="match status" value="1"/>
</dbReference>
<dbReference type="KEGG" id="stui:GCM10017668_01460"/>
<evidence type="ECO:0000313" key="2">
    <source>
        <dbReference type="EMBL" id="BCL18303.1"/>
    </source>
</evidence>
<feature type="domain" description="PucR C-terminal helix-turn-helix" evidence="1">
    <location>
        <begin position="497"/>
        <end position="555"/>
    </location>
</feature>
<evidence type="ECO:0000313" key="3">
    <source>
        <dbReference type="Proteomes" id="UP000516373"/>
    </source>
</evidence>
<dbReference type="InterPro" id="IPR051448">
    <property type="entry name" value="CdaR-like_regulators"/>
</dbReference>
<dbReference type="EMBL" id="AP023439">
    <property type="protein sequence ID" value="BCL18303.1"/>
    <property type="molecule type" value="Genomic_DNA"/>
</dbReference>
<protein>
    <submittedName>
        <fullName evidence="2">PucR family transcriptional regulator</fullName>
    </submittedName>
</protein>
<reference evidence="2 3" key="1">
    <citation type="journal article" date="2014" name="Int. J. Syst. Evol. Microbiol.">
        <title>Complete genome sequence of Corynebacterium casei LMG S-19264T (=DSM 44701T), isolated from a smear-ripened cheese.</title>
        <authorList>
            <consortium name="US DOE Joint Genome Institute (JGI-PGF)"/>
            <person name="Walter F."/>
            <person name="Albersmeier A."/>
            <person name="Kalinowski J."/>
            <person name="Ruckert C."/>
        </authorList>
    </citation>
    <scope>NUCLEOTIDE SEQUENCE [LARGE SCALE GENOMIC DNA]</scope>
    <source>
        <strain evidence="2 3">JCM 4255</strain>
    </source>
</reference>
<dbReference type="PANTHER" id="PTHR33744">
    <property type="entry name" value="CARBOHYDRATE DIACID REGULATOR"/>
    <property type="match status" value="1"/>
</dbReference>
<dbReference type="Gene3D" id="1.10.10.2840">
    <property type="entry name" value="PucR C-terminal helix-turn-helix domain"/>
    <property type="match status" value="1"/>
</dbReference>
<dbReference type="InterPro" id="IPR025736">
    <property type="entry name" value="PucR_C-HTH_dom"/>
</dbReference>
<evidence type="ECO:0000259" key="1">
    <source>
        <dbReference type="Pfam" id="PF13556"/>
    </source>
</evidence>